<gene>
    <name evidence="2" type="ORF">SSQG_00034</name>
</gene>
<dbReference type="Proteomes" id="UP000004184">
    <property type="component" value="Unassembled WGS sequence"/>
</dbReference>
<name>D9X1U4_STRVT</name>
<keyword evidence="3" id="KW-1185">Reference proteome</keyword>
<evidence type="ECO:0000313" key="2">
    <source>
        <dbReference type="EMBL" id="EFL29516.1"/>
    </source>
</evidence>
<dbReference type="EMBL" id="GG657757">
    <property type="protein sequence ID" value="EFL29516.1"/>
    <property type="molecule type" value="Genomic_DNA"/>
</dbReference>
<sequence length="106" mass="11673">MPTGTMPLAPKTAEVPITDEWELDTTITYTPTPIVQACDTNDGVQAELRLLLHIELTSVAGAGGRANTRPRRPHGRRDTRDSTDLPTTWGRARPARRCYAHGCPPR</sequence>
<accession>D9X1U4</accession>
<feature type="region of interest" description="Disordered" evidence="1">
    <location>
        <begin position="59"/>
        <end position="91"/>
    </location>
</feature>
<dbReference type="STRING" id="591159.SSQG_00034"/>
<reference evidence="3" key="1">
    <citation type="submission" date="2009-02" db="EMBL/GenBank/DDBJ databases">
        <title>Annotation of Streptomyces viridochromogenes strain DSM 40736.</title>
        <authorList>
            <consortium name="The Broad Institute Genome Sequencing Platform"/>
            <consortium name="Broad Institute Microbial Sequencing Center"/>
            <person name="Fischbach M."/>
            <person name="Godfrey P."/>
            <person name="Ward D."/>
            <person name="Young S."/>
            <person name="Zeng Q."/>
            <person name="Koehrsen M."/>
            <person name="Alvarado L."/>
            <person name="Berlin A.M."/>
            <person name="Bochicchio J."/>
            <person name="Borenstein D."/>
            <person name="Chapman S.B."/>
            <person name="Chen Z."/>
            <person name="Engels R."/>
            <person name="Freedman E."/>
            <person name="Gellesch M."/>
            <person name="Goldberg J."/>
            <person name="Griggs A."/>
            <person name="Gujja S."/>
            <person name="Heilman E.R."/>
            <person name="Heiman D.I."/>
            <person name="Hepburn T.A."/>
            <person name="Howarth C."/>
            <person name="Jen D."/>
            <person name="Larson L."/>
            <person name="Lewis B."/>
            <person name="Mehta T."/>
            <person name="Park D."/>
            <person name="Pearson M."/>
            <person name="Richards J."/>
            <person name="Roberts A."/>
            <person name="Saif S."/>
            <person name="Shea T.D."/>
            <person name="Shenoy N."/>
            <person name="Sisk P."/>
            <person name="Stolte C."/>
            <person name="Sykes S.N."/>
            <person name="Thomson T."/>
            <person name="Walk T."/>
            <person name="White J."/>
            <person name="Yandava C."/>
            <person name="Straight P."/>
            <person name="Clardy J."/>
            <person name="Hung D."/>
            <person name="Kolter R."/>
            <person name="Mekalanos J."/>
            <person name="Walker S."/>
            <person name="Walsh C.T."/>
            <person name="Wieland-Brown L.C."/>
            <person name="Haas B."/>
            <person name="Nusbaum C."/>
            <person name="Birren B."/>
        </authorList>
    </citation>
    <scope>NUCLEOTIDE SEQUENCE [LARGE SCALE GENOMIC DNA]</scope>
    <source>
        <strain evidence="3">DSM 40736 / JCM 4977 / BCRC 1201 / Tue 494</strain>
    </source>
</reference>
<organism evidence="2 3">
    <name type="scientific">Streptomyces viridochromogenes (strain DSM 40736 / JCM 4977 / BCRC 1201 / Tue 494)</name>
    <dbReference type="NCBI Taxonomy" id="591159"/>
    <lineage>
        <taxon>Bacteria</taxon>
        <taxon>Bacillati</taxon>
        <taxon>Actinomycetota</taxon>
        <taxon>Actinomycetes</taxon>
        <taxon>Kitasatosporales</taxon>
        <taxon>Streptomycetaceae</taxon>
        <taxon>Streptomyces</taxon>
    </lineage>
</organism>
<protein>
    <submittedName>
        <fullName evidence="2">Predicted protein</fullName>
    </submittedName>
</protein>
<dbReference type="HOGENOM" id="CLU_2221822_0_0_11"/>
<dbReference type="AlphaFoldDB" id="D9X1U4"/>
<evidence type="ECO:0000256" key="1">
    <source>
        <dbReference type="SAM" id="MobiDB-lite"/>
    </source>
</evidence>
<evidence type="ECO:0000313" key="3">
    <source>
        <dbReference type="Proteomes" id="UP000004184"/>
    </source>
</evidence>
<proteinExistence type="predicted"/>